<dbReference type="RefSeq" id="WP_092018972.1">
    <property type="nucleotide sequence ID" value="NZ_FOXH01000014.1"/>
</dbReference>
<gene>
    <name evidence="2" type="ORF">SAMN04515674_114102</name>
</gene>
<dbReference type="EMBL" id="FOXH01000014">
    <property type="protein sequence ID" value="SFQ30527.1"/>
    <property type="molecule type" value="Genomic_DNA"/>
</dbReference>
<dbReference type="InterPro" id="IPR009078">
    <property type="entry name" value="Ferritin-like_SF"/>
</dbReference>
<reference evidence="2 3" key="1">
    <citation type="submission" date="2016-10" db="EMBL/GenBank/DDBJ databases">
        <authorList>
            <person name="de Groot N.N."/>
        </authorList>
    </citation>
    <scope>NUCLEOTIDE SEQUENCE [LARGE SCALE GENOMIC DNA]</scope>
    <source>
        <strain evidence="3">E92,LMG 26720,CCM 7988</strain>
    </source>
</reference>
<dbReference type="Gene3D" id="1.20.1260.10">
    <property type="match status" value="1"/>
</dbReference>
<dbReference type="InterPro" id="IPR011971">
    <property type="entry name" value="CHP02284"/>
</dbReference>
<protein>
    <recommendedName>
        <fullName evidence="1">DUF2383 domain-containing protein</fullName>
    </recommendedName>
</protein>
<evidence type="ECO:0000313" key="2">
    <source>
        <dbReference type="EMBL" id="SFQ30527.1"/>
    </source>
</evidence>
<feature type="domain" description="DUF2383" evidence="1">
    <location>
        <begin position="7"/>
        <end position="115"/>
    </location>
</feature>
<sequence>MEKHQEIIEVLNELIEINISRLEGYQKATTDVFDEDLKVLFEGMVNESTLFENQIADFVISLGGEPAKDCTFVGKIHQIWIDFKAAVSANNRHAILSSCEFGDEQAILAYDAILEIDEVQKTPELQRFLSGQRQAIDESLKIIRSLLHATHNADAELETLRNQEN</sequence>
<keyword evidence="3" id="KW-1185">Reference proteome</keyword>
<dbReference type="AlphaFoldDB" id="A0A1I5XFU2"/>
<evidence type="ECO:0000259" key="1">
    <source>
        <dbReference type="Pfam" id="PF09537"/>
    </source>
</evidence>
<accession>A0A1I5XFU2</accession>
<dbReference type="Proteomes" id="UP000199306">
    <property type="component" value="Unassembled WGS sequence"/>
</dbReference>
<proteinExistence type="predicted"/>
<dbReference type="STRING" id="1079859.SAMN04515674_114102"/>
<dbReference type="InterPro" id="IPR012347">
    <property type="entry name" value="Ferritin-like"/>
</dbReference>
<dbReference type="SUPFAM" id="SSF47240">
    <property type="entry name" value="Ferritin-like"/>
    <property type="match status" value="1"/>
</dbReference>
<name>A0A1I5XFU2_9BACT</name>
<dbReference type="Pfam" id="PF09537">
    <property type="entry name" value="DUF2383"/>
    <property type="match status" value="1"/>
</dbReference>
<evidence type="ECO:0000313" key="3">
    <source>
        <dbReference type="Proteomes" id="UP000199306"/>
    </source>
</evidence>
<dbReference type="OrthoDB" id="282393at2"/>
<dbReference type="NCBIfam" id="TIGR02284">
    <property type="entry name" value="PA2169 family four-helix-bundle protein"/>
    <property type="match status" value="1"/>
</dbReference>
<dbReference type="InterPro" id="IPR019052">
    <property type="entry name" value="DUF2383"/>
</dbReference>
<organism evidence="2 3">
    <name type="scientific">Pseudarcicella hirudinis</name>
    <dbReference type="NCBI Taxonomy" id="1079859"/>
    <lineage>
        <taxon>Bacteria</taxon>
        <taxon>Pseudomonadati</taxon>
        <taxon>Bacteroidota</taxon>
        <taxon>Cytophagia</taxon>
        <taxon>Cytophagales</taxon>
        <taxon>Flectobacillaceae</taxon>
        <taxon>Pseudarcicella</taxon>
    </lineage>
</organism>